<accession>A0A9P6KPN1</accession>
<organism evidence="1 2">
    <name type="scientific">Paraphaeosphaeria minitans</name>
    <dbReference type="NCBI Taxonomy" id="565426"/>
    <lineage>
        <taxon>Eukaryota</taxon>
        <taxon>Fungi</taxon>
        <taxon>Dikarya</taxon>
        <taxon>Ascomycota</taxon>
        <taxon>Pezizomycotina</taxon>
        <taxon>Dothideomycetes</taxon>
        <taxon>Pleosporomycetidae</taxon>
        <taxon>Pleosporales</taxon>
        <taxon>Massarineae</taxon>
        <taxon>Didymosphaeriaceae</taxon>
        <taxon>Paraphaeosphaeria</taxon>
    </lineage>
</organism>
<dbReference type="Proteomes" id="UP000756921">
    <property type="component" value="Unassembled WGS sequence"/>
</dbReference>
<proteinExistence type="predicted"/>
<evidence type="ECO:0000313" key="2">
    <source>
        <dbReference type="Proteomes" id="UP000756921"/>
    </source>
</evidence>
<dbReference type="AlphaFoldDB" id="A0A9P6KPN1"/>
<dbReference type="EMBL" id="WJXW01000008">
    <property type="protein sequence ID" value="KAF9733764.1"/>
    <property type="molecule type" value="Genomic_DNA"/>
</dbReference>
<reference evidence="1" key="1">
    <citation type="journal article" date="2020" name="Mol. Plant Microbe Interact.">
        <title>Genome Sequence of the Biocontrol Agent Coniothyrium minitans strain Conio (IMI 134523).</title>
        <authorList>
            <person name="Patel D."/>
            <person name="Shittu T.A."/>
            <person name="Baroncelli R."/>
            <person name="Muthumeenakshi S."/>
            <person name="Osborne T.H."/>
            <person name="Janganan T.K."/>
            <person name="Sreenivasaprasad S."/>
        </authorList>
    </citation>
    <scope>NUCLEOTIDE SEQUENCE</scope>
    <source>
        <strain evidence="1">Conio</strain>
    </source>
</reference>
<comment type="caution">
    <text evidence="1">The sequence shown here is derived from an EMBL/GenBank/DDBJ whole genome shotgun (WGS) entry which is preliminary data.</text>
</comment>
<evidence type="ECO:0000313" key="1">
    <source>
        <dbReference type="EMBL" id="KAF9733764.1"/>
    </source>
</evidence>
<dbReference type="OrthoDB" id="4509729at2759"/>
<name>A0A9P6KPN1_9PLEO</name>
<sequence>MSTYRVPTISDIMSWYRHVLDHSSTEDSCRLDETTQHLIAALTELLNIEPARSDDGYRSYIQKILLDTEQQHRKQRRRGSRRDRVTAASIAAQLQRHSVT</sequence>
<keyword evidence="2" id="KW-1185">Reference proteome</keyword>
<gene>
    <name evidence="1" type="ORF">PMIN01_08107</name>
</gene>
<protein>
    <submittedName>
        <fullName evidence="1">Uncharacterized protein</fullName>
    </submittedName>
</protein>